<dbReference type="InterPro" id="IPR049304">
    <property type="entry name" value="Gly_rich_dom"/>
</dbReference>
<evidence type="ECO:0000256" key="1">
    <source>
        <dbReference type="SAM" id="MobiDB-lite"/>
    </source>
</evidence>
<feature type="compositionally biased region" description="Gly residues" evidence="1">
    <location>
        <begin position="141"/>
        <end position="150"/>
    </location>
</feature>
<reference evidence="4 5" key="1">
    <citation type="submission" date="2023-12" db="EMBL/GenBank/DDBJ databases">
        <title>Genome sequencing and assembly of bacterial species from a model synthetic community.</title>
        <authorList>
            <person name="Hogle S.L."/>
        </authorList>
    </citation>
    <scope>NUCLEOTIDE SEQUENCE [LARGE SCALE GENOMIC DNA]</scope>
    <source>
        <strain evidence="4 5">HAMBI_3031</strain>
    </source>
</reference>
<evidence type="ECO:0000256" key="2">
    <source>
        <dbReference type="SAM" id="SignalP"/>
    </source>
</evidence>
<keyword evidence="2" id="KW-0732">Signal</keyword>
<evidence type="ECO:0000259" key="3">
    <source>
        <dbReference type="Pfam" id="PF21722"/>
    </source>
</evidence>
<evidence type="ECO:0000313" key="5">
    <source>
        <dbReference type="Proteomes" id="UP001325680"/>
    </source>
</evidence>
<protein>
    <submittedName>
        <fullName evidence="4">SprB repeat-containing protein</fullName>
    </submittedName>
</protein>
<feature type="region of interest" description="Disordered" evidence="1">
    <location>
        <begin position="141"/>
        <end position="195"/>
    </location>
</feature>
<sequence>MRYIKRRYCLLYLLLFPVMLPAQSGSQTFDRSGTFTVPAGITRLYVEAWGGGGGGTGSTIGAANYRYSGSGGGGGGFSKGYITVTPGSSINVTVGAGGGPTLAGGNSSVEGIVAGGGQPAWFERIGSAAVNTFGGAGGTGTFRGGNGGSGVRSDPGQSFGNGGGGGGSATRTANGMAGNGPNGGSGEGNGGSGTVEYIVYTQPSTDGAAPGGGGGNYRSGANGRVIINWTAPVTAEISKTDITCFQGSGAARVTASGGDGTYTYLWTPGNIRTADINNLSPGEYTCTISSGYEQTTASIIIPEGPQMPGLLPSGSSSATVNQTADGNYNYYLSGCNTAIAMIYTTNSSNPLSGSTTARVWVDETQSRRYVRRHYEILPQHNASTATARVTLYFSQEDFDSYNATKPKLLLPLDAGDSRNYKGNIYIEKRSGNGDGVIDHYTGEPVTIYPQEVVWDNAANRWEVVFQTTGFSGFWLKAGDEPIVLPVIFGSIAAFIKDRILTVNWVSQSETNNAGFLVEASTDGTHFTAISNIIPSQAKEGNSDTPLQYSFASTGIAWGSMLLVLSLVSGCNRRQRKLLQLMILLTLFSAIACNKSSNVLLDHNRHDLFVRILQTDKDGVKTYSKTIKVVKQ</sequence>
<feature type="compositionally biased region" description="Gly residues" evidence="1">
    <location>
        <begin position="159"/>
        <end position="168"/>
    </location>
</feature>
<accession>A0ABZ0W6V2</accession>
<dbReference type="Proteomes" id="UP001325680">
    <property type="component" value="Chromosome"/>
</dbReference>
<organism evidence="4 5">
    <name type="scientific">Niabella yanshanensis</name>
    <dbReference type="NCBI Taxonomy" id="577386"/>
    <lineage>
        <taxon>Bacteria</taxon>
        <taxon>Pseudomonadati</taxon>
        <taxon>Bacteroidota</taxon>
        <taxon>Chitinophagia</taxon>
        <taxon>Chitinophagales</taxon>
        <taxon>Chitinophagaceae</taxon>
        <taxon>Niabella</taxon>
    </lineage>
</organism>
<keyword evidence="5" id="KW-1185">Reference proteome</keyword>
<dbReference type="Pfam" id="PF21722">
    <property type="entry name" value="Gly_rich_2"/>
    <property type="match status" value="1"/>
</dbReference>
<dbReference type="RefSeq" id="WP_114790520.1">
    <property type="nucleotide sequence ID" value="NZ_CP139960.1"/>
</dbReference>
<dbReference type="EMBL" id="CP139960">
    <property type="protein sequence ID" value="WQD37750.1"/>
    <property type="molecule type" value="Genomic_DNA"/>
</dbReference>
<dbReference type="Pfam" id="PF13573">
    <property type="entry name" value="SprB"/>
    <property type="match status" value="1"/>
</dbReference>
<feature type="domain" description="Glycine-rich" evidence="3">
    <location>
        <begin position="32"/>
        <end position="229"/>
    </location>
</feature>
<name>A0ABZ0W6V2_9BACT</name>
<proteinExistence type="predicted"/>
<feature type="chain" id="PRO_5046527659" evidence="2">
    <location>
        <begin position="25"/>
        <end position="631"/>
    </location>
</feature>
<gene>
    <name evidence="4" type="ORF">U0035_18955</name>
</gene>
<feature type="signal peptide" evidence="2">
    <location>
        <begin position="1"/>
        <end position="24"/>
    </location>
</feature>
<dbReference type="InterPro" id="IPR025667">
    <property type="entry name" value="SprB_repeat"/>
</dbReference>
<feature type="compositionally biased region" description="Gly residues" evidence="1">
    <location>
        <begin position="177"/>
        <end position="193"/>
    </location>
</feature>
<evidence type="ECO:0000313" key="4">
    <source>
        <dbReference type="EMBL" id="WQD37750.1"/>
    </source>
</evidence>